<dbReference type="PANTHER" id="PTHR33434">
    <property type="entry name" value="DEGV DOMAIN-CONTAINING PROTEIN DR_1986-RELATED"/>
    <property type="match status" value="1"/>
</dbReference>
<dbReference type="Gene3D" id="3.40.50.10170">
    <property type="match status" value="1"/>
</dbReference>
<gene>
    <name evidence="2" type="ORF">IAD04_01170</name>
</gene>
<reference evidence="2" key="1">
    <citation type="submission" date="2020-10" db="EMBL/GenBank/DDBJ databases">
        <authorList>
            <person name="Gilroy R."/>
        </authorList>
    </citation>
    <scope>NUCLEOTIDE SEQUENCE</scope>
    <source>
        <strain evidence="2">14508</strain>
    </source>
</reference>
<evidence type="ECO:0000256" key="1">
    <source>
        <dbReference type="ARBA" id="ARBA00023121"/>
    </source>
</evidence>
<comment type="caution">
    <text evidence="2">The sequence shown here is derived from an EMBL/GenBank/DDBJ whole genome shotgun (WGS) entry which is preliminary data.</text>
</comment>
<name>A0A9D1KB29_9FIRM</name>
<evidence type="ECO:0000313" key="3">
    <source>
        <dbReference type="Proteomes" id="UP000886893"/>
    </source>
</evidence>
<reference evidence="2" key="2">
    <citation type="journal article" date="2021" name="PeerJ">
        <title>Extensive microbial diversity within the chicken gut microbiome revealed by metagenomics and culture.</title>
        <authorList>
            <person name="Gilroy R."/>
            <person name="Ravi A."/>
            <person name="Getino M."/>
            <person name="Pursley I."/>
            <person name="Horton D.L."/>
            <person name="Alikhan N.F."/>
            <person name="Baker D."/>
            <person name="Gharbi K."/>
            <person name="Hall N."/>
            <person name="Watson M."/>
            <person name="Adriaenssens E.M."/>
            <person name="Foster-Nyarko E."/>
            <person name="Jarju S."/>
            <person name="Secka A."/>
            <person name="Antonio M."/>
            <person name="Oren A."/>
            <person name="Chaudhuri R.R."/>
            <person name="La Ragione R."/>
            <person name="Hildebrand F."/>
            <person name="Pallen M.J."/>
        </authorList>
    </citation>
    <scope>NUCLEOTIDE SEQUENCE</scope>
    <source>
        <strain evidence="2">14508</strain>
    </source>
</reference>
<dbReference type="Proteomes" id="UP000886893">
    <property type="component" value="Unassembled WGS sequence"/>
</dbReference>
<proteinExistence type="predicted"/>
<dbReference type="AlphaFoldDB" id="A0A9D1KB29"/>
<dbReference type="PROSITE" id="PS51482">
    <property type="entry name" value="DEGV"/>
    <property type="match status" value="1"/>
</dbReference>
<dbReference type="PANTHER" id="PTHR33434:SF2">
    <property type="entry name" value="FATTY ACID-BINDING PROTEIN TM_1468"/>
    <property type="match status" value="1"/>
</dbReference>
<feature type="non-terminal residue" evidence="2">
    <location>
        <position position="197"/>
    </location>
</feature>
<dbReference type="InterPro" id="IPR003797">
    <property type="entry name" value="DegV"/>
</dbReference>
<dbReference type="InterPro" id="IPR050270">
    <property type="entry name" value="DegV_domain_contain"/>
</dbReference>
<dbReference type="NCBIfam" id="TIGR00762">
    <property type="entry name" value="DegV"/>
    <property type="match status" value="1"/>
</dbReference>
<sequence>MNKVIISCDTTACINKKEAQKLGIYVLPLNVIVDAKEYHDGITIDNETLCTMMKNKAAISTSTPTPVEIETFFDRIFEEKQAETIIHFTISSKLSSMFSLFTNLCKEKYGDKVIIVDSLSVCSFMGNLVRYAVKLNNEGFEPKKIVELVQKRVGTEVVRFVPETMVYLKRGGRIPPAVAAIGGLLGIKPVLKLGTNG</sequence>
<evidence type="ECO:0000313" key="2">
    <source>
        <dbReference type="EMBL" id="HIT16976.1"/>
    </source>
</evidence>
<dbReference type="EMBL" id="DVKI01000038">
    <property type="protein sequence ID" value="HIT16976.1"/>
    <property type="molecule type" value="Genomic_DNA"/>
</dbReference>
<dbReference type="SUPFAM" id="SSF82549">
    <property type="entry name" value="DAK1/DegV-like"/>
    <property type="match status" value="1"/>
</dbReference>
<dbReference type="Gene3D" id="3.30.1180.10">
    <property type="match status" value="1"/>
</dbReference>
<organism evidence="2 3">
    <name type="scientific">Candidatus Caccosoma faecigallinarum</name>
    <dbReference type="NCBI Taxonomy" id="2840720"/>
    <lineage>
        <taxon>Bacteria</taxon>
        <taxon>Bacillati</taxon>
        <taxon>Bacillota</taxon>
        <taxon>Bacillota incertae sedis</taxon>
        <taxon>Candidatus Caccosoma</taxon>
    </lineage>
</organism>
<dbReference type="Pfam" id="PF02645">
    <property type="entry name" value="DegV"/>
    <property type="match status" value="1"/>
</dbReference>
<dbReference type="InterPro" id="IPR043168">
    <property type="entry name" value="DegV_C"/>
</dbReference>
<protein>
    <submittedName>
        <fullName evidence="2">DegV family EDD domain-containing protein</fullName>
    </submittedName>
</protein>
<keyword evidence="1" id="KW-0446">Lipid-binding</keyword>
<accession>A0A9D1KB29</accession>
<dbReference type="GO" id="GO:0008289">
    <property type="term" value="F:lipid binding"/>
    <property type="evidence" value="ECO:0007669"/>
    <property type="project" value="UniProtKB-KW"/>
</dbReference>